<feature type="transmembrane region" description="Helical" evidence="2">
    <location>
        <begin position="337"/>
        <end position="359"/>
    </location>
</feature>
<feature type="region of interest" description="Disordered" evidence="1">
    <location>
        <begin position="729"/>
        <end position="751"/>
    </location>
</feature>
<dbReference type="EMBL" id="PFCO01000005">
    <property type="protein sequence ID" value="PIR69582.1"/>
    <property type="molecule type" value="Genomic_DNA"/>
</dbReference>
<evidence type="ECO:0000256" key="1">
    <source>
        <dbReference type="SAM" id="MobiDB-lite"/>
    </source>
</evidence>
<dbReference type="InterPro" id="IPR045782">
    <property type="entry name" value="TrbL_3"/>
</dbReference>
<feature type="transmembrane region" description="Helical" evidence="2">
    <location>
        <begin position="164"/>
        <end position="185"/>
    </location>
</feature>
<feature type="transmembrane region" description="Helical" evidence="2">
    <location>
        <begin position="83"/>
        <end position="105"/>
    </location>
</feature>
<evidence type="ECO:0000256" key="2">
    <source>
        <dbReference type="SAM" id="Phobius"/>
    </source>
</evidence>
<accession>A0A2H0TDF9</accession>
<gene>
    <name evidence="3" type="ORF">COU47_02395</name>
</gene>
<feature type="compositionally biased region" description="Polar residues" evidence="1">
    <location>
        <begin position="740"/>
        <end position="751"/>
    </location>
</feature>
<organism evidence="3 4">
    <name type="scientific">Candidatus Niyogibacteria bacterium CG10_big_fil_rev_8_21_14_0_10_46_36</name>
    <dbReference type="NCBI Taxonomy" id="1974726"/>
    <lineage>
        <taxon>Bacteria</taxon>
        <taxon>Candidatus Niyogiibacteriota</taxon>
    </lineage>
</organism>
<dbReference type="Pfam" id="PF19590">
    <property type="entry name" value="TrbL_3"/>
    <property type="match status" value="1"/>
</dbReference>
<dbReference type="Proteomes" id="UP000231503">
    <property type="component" value="Unassembled WGS sequence"/>
</dbReference>
<keyword evidence="2" id="KW-0472">Membrane</keyword>
<feature type="transmembrane region" description="Helical" evidence="2">
    <location>
        <begin position="416"/>
        <end position="434"/>
    </location>
</feature>
<comment type="caution">
    <text evidence="3">The sequence shown here is derived from an EMBL/GenBank/DDBJ whole genome shotgun (WGS) entry which is preliminary data.</text>
</comment>
<reference evidence="4" key="1">
    <citation type="submission" date="2017-09" db="EMBL/GenBank/DDBJ databases">
        <title>Depth-based differentiation of microbial function through sediment-hosted aquifers and enrichment of novel symbionts in the deep terrestrial subsurface.</title>
        <authorList>
            <person name="Probst A.J."/>
            <person name="Ladd B."/>
            <person name="Jarett J.K."/>
            <person name="Geller-Mcgrath D.E."/>
            <person name="Sieber C.M.K."/>
            <person name="Emerson J.B."/>
            <person name="Anantharaman K."/>
            <person name="Thomas B.C."/>
            <person name="Malmstrom R."/>
            <person name="Stieglmeier M."/>
            <person name="Klingl A."/>
            <person name="Woyke T."/>
            <person name="Ryan C.M."/>
            <person name="Banfield J.F."/>
        </authorList>
    </citation>
    <scope>NUCLEOTIDE SEQUENCE [LARGE SCALE GENOMIC DNA]</scope>
</reference>
<feature type="transmembrane region" description="Helical" evidence="2">
    <location>
        <begin position="268"/>
        <end position="290"/>
    </location>
</feature>
<feature type="transmembrane region" description="Helical" evidence="2">
    <location>
        <begin position="374"/>
        <end position="395"/>
    </location>
</feature>
<protein>
    <submittedName>
        <fullName evidence="3">Uncharacterized protein</fullName>
    </submittedName>
</protein>
<keyword evidence="2" id="KW-1133">Transmembrane helix</keyword>
<sequence>MQFRLSNIHFLKSALFALVLCGVAITGLFLSYSYAHAQGPIGGTDPGLGIEQKESTDKVNDLGKTPDCGISNFYKGKCIARGLAWVAQIFLNVVGYVLIFSAFIFDKVKDIALNPDTYKNIDVVKRGWTMVRDVTNIFFIFILLVIAIATILRRESYGAKQLLPRLILVALFINFSFTITLYAILPANSLANYFTTIIRTNNKGNSIDYYADSTEEVAQHFIDGLKPGELATRFANSDQKERYELLNSSQNQILENSEKDDQAELNTAIYLIITIVFGIALILMAAFVLLVAALLFLIRIAILWVLMIFAPLAFLFMILPRTQSIAREWWSRLIDQALFPAVFLFFFFIVVSLGASTYVKDSIFKISDGDQTNFVAFVAYYLIQVILLYISLIVARRMGGYAGSTAISWAGSVRKFATGAAGGIVGGAAGYAASRVAEREVARRGDEGMAELKTGGAFSRLQARTIEKLAAPRAKDTGEYAKSMMSLAPREFMSRFKGSSLAQQNEMLKNEEAIKRLAKARDADSTSAQDKAHIDSILKRQSYQTQTKFFKEAPKAFAEKLVNNEIRKDTREEVLKTADKETMQKIGKAMVGIDAEETSALFESMQKEGLKKQSKDMASVLPQFYQEAGMEIGQAIRNIDFEKVDKKVLESLHDTQTKNGPVLNNPLARYTTPAQRQKLLSEFTEAGEIYSKEMKSLGDTSKQVAAQIRSAGDAASANKFENDKVFAGAHGLHSEDKTPSYKSTDVSGEAK</sequence>
<proteinExistence type="predicted"/>
<feature type="transmembrane region" description="Helical" evidence="2">
    <location>
        <begin position="134"/>
        <end position="152"/>
    </location>
</feature>
<name>A0A2H0TDF9_9BACT</name>
<dbReference type="AlphaFoldDB" id="A0A2H0TDF9"/>
<keyword evidence="2" id="KW-0812">Transmembrane</keyword>
<evidence type="ECO:0000313" key="3">
    <source>
        <dbReference type="EMBL" id="PIR69582.1"/>
    </source>
</evidence>
<feature type="transmembrane region" description="Helical" evidence="2">
    <location>
        <begin position="296"/>
        <end position="316"/>
    </location>
</feature>
<evidence type="ECO:0000313" key="4">
    <source>
        <dbReference type="Proteomes" id="UP000231503"/>
    </source>
</evidence>